<keyword evidence="2 6" id="KW-0808">Transferase</keyword>
<accession>A0A840FDA1</accession>
<evidence type="ECO:0000256" key="3">
    <source>
        <dbReference type="ARBA" id="ARBA00023315"/>
    </source>
</evidence>
<feature type="region of interest" description="Disordered" evidence="4">
    <location>
        <begin position="131"/>
        <end position="185"/>
    </location>
</feature>
<dbReference type="GO" id="GO:0003841">
    <property type="term" value="F:1-acylglycerol-3-phosphate O-acyltransferase activity"/>
    <property type="evidence" value="ECO:0007669"/>
    <property type="project" value="TreeGrafter"/>
</dbReference>
<dbReference type="EMBL" id="JACIFZ010000001">
    <property type="protein sequence ID" value="MBB4219523.1"/>
    <property type="molecule type" value="Genomic_DNA"/>
</dbReference>
<evidence type="ECO:0000256" key="1">
    <source>
        <dbReference type="ARBA" id="ARBA00005189"/>
    </source>
</evidence>
<dbReference type="GO" id="GO:0006654">
    <property type="term" value="P:phosphatidic acid biosynthetic process"/>
    <property type="evidence" value="ECO:0007669"/>
    <property type="project" value="TreeGrafter"/>
</dbReference>
<dbReference type="RefSeq" id="WP_184634746.1">
    <property type="nucleotide sequence ID" value="NZ_JACIFZ010000001.1"/>
</dbReference>
<dbReference type="PANTHER" id="PTHR10434">
    <property type="entry name" value="1-ACYL-SN-GLYCEROL-3-PHOSPHATE ACYLTRANSFERASE"/>
    <property type="match status" value="1"/>
</dbReference>
<dbReference type="SMART" id="SM00563">
    <property type="entry name" value="PlsC"/>
    <property type="match status" value="1"/>
</dbReference>
<evidence type="ECO:0000259" key="5">
    <source>
        <dbReference type="SMART" id="SM00563"/>
    </source>
</evidence>
<comment type="caution">
    <text evidence="6">The sequence shown here is derived from an EMBL/GenBank/DDBJ whole genome shotgun (WGS) entry which is preliminary data.</text>
</comment>
<dbReference type="Proteomes" id="UP000524450">
    <property type="component" value="Unassembled WGS sequence"/>
</dbReference>
<gene>
    <name evidence="6" type="ORF">GGD71_000270</name>
</gene>
<dbReference type="CDD" id="cd07989">
    <property type="entry name" value="LPLAT_AGPAT-like"/>
    <property type="match status" value="1"/>
</dbReference>
<name>A0A840FDA1_9BURK</name>
<organism evidence="6 7">
    <name type="scientific">Variovorax guangxiensis</name>
    <dbReference type="NCBI Taxonomy" id="1775474"/>
    <lineage>
        <taxon>Bacteria</taxon>
        <taxon>Pseudomonadati</taxon>
        <taxon>Pseudomonadota</taxon>
        <taxon>Betaproteobacteria</taxon>
        <taxon>Burkholderiales</taxon>
        <taxon>Comamonadaceae</taxon>
        <taxon>Variovorax</taxon>
    </lineage>
</organism>
<evidence type="ECO:0000313" key="6">
    <source>
        <dbReference type="EMBL" id="MBB4219523.1"/>
    </source>
</evidence>
<dbReference type="PANTHER" id="PTHR10434:SF11">
    <property type="entry name" value="1-ACYL-SN-GLYCEROL-3-PHOSPHATE ACYLTRANSFERASE"/>
    <property type="match status" value="1"/>
</dbReference>
<protein>
    <submittedName>
        <fullName evidence="6">1-acyl-sn-glycerol-3-phosphate acyltransferase</fullName>
    </submittedName>
</protein>
<dbReference type="InterPro" id="IPR002123">
    <property type="entry name" value="Plipid/glycerol_acylTrfase"/>
</dbReference>
<dbReference type="Pfam" id="PF01553">
    <property type="entry name" value="Acyltransferase"/>
    <property type="match status" value="2"/>
</dbReference>
<evidence type="ECO:0000256" key="4">
    <source>
        <dbReference type="SAM" id="MobiDB-lite"/>
    </source>
</evidence>
<dbReference type="AlphaFoldDB" id="A0A840FDA1"/>
<proteinExistence type="predicted"/>
<evidence type="ECO:0000256" key="2">
    <source>
        <dbReference type="ARBA" id="ARBA00022679"/>
    </source>
</evidence>
<keyword evidence="3 6" id="KW-0012">Acyltransferase</keyword>
<reference evidence="6 7" key="1">
    <citation type="submission" date="2020-08" db="EMBL/GenBank/DDBJ databases">
        <title>Genomic Encyclopedia of Type Strains, Phase IV (KMG-V): Genome sequencing to study the core and pangenomes of soil and plant-associated prokaryotes.</title>
        <authorList>
            <person name="Whitman W."/>
        </authorList>
    </citation>
    <scope>NUCLEOTIDE SEQUENCE [LARGE SCALE GENOMIC DNA]</scope>
    <source>
        <strain evidence="6 7">34/80</strain>
    </source>
</reference>
<sequence length="292" mass="31115">MLAKLTGWLLLGIVRLLTGAQARWYGCPPKAEQRIYFANHQSHADLVMIWAALPEELRSITRPIAARDYWANTPVKRWITTEVFNAVYVERQAAAAPAAVPAAPATPAAPEAAPPAPAARPLDERIEPSMEPLLPLAPPAPPVEAASGAQGQLDLPEPPAPPPAPSPEPPPPAAPEPAPTAAAPASDPLAPLVEALRSGDSIIIFPEGTRGHTGEPQKFKSGLYTLATMFPEVVLVPAWIDNVQRVMPKGEIVPVPILCSVTFGAPVRVEEGEERRPFLDRARAAVIALRDV</sequence>
<feature type="compositionally biased region" description="Pro residues" evidence="4">
    <location>
        <begin position="156"/>
        <end position="178"/>
    </location>
</feature>
<comment type="pathway">
    <text evidence="1">Lipid metabolism.</text>
</comment>
<evidence type="ECO:0000313" key="7">
    <source>
        <dbReference type="Proteomes" id="UP000524450"/>
    </source>
</evidence>
<feature type="domain" description="Phospholipid/glycerol acyltransferase" evidence="5">
    <location>
        <begin position="34"/>
        <end position="243"/>
    </location>
</feature>
<dbReference type="SUPFAM" id="SSF69593">
    <property type="entry name" value="Glycerol-3-phosphate (1)-acyltransferase"/>
    <property type="match status" value="2"/>
</dbReference>